<evidence type="ECO:0000259" key="1">
    <source>
        <dbReference type="PROSITE" id="PS51186"/>
    </source>
</evidence>
<dbReference type="RefSeq" id="WP_184090166.1">
    <property type="nucleotide sequence ID" value="NZ_JACIJF010000013.1"/>
</dbReference>
<dbReference type="InterPro" id="IPR000182">
    <property type="entry name" value="GNAT_dom"/>
</dbReference>
<dbReference type="SUPFAM" id="SSF55729">
    <property type="entry name" value="Acyl-CoA N-acyltransferases (Nat)"/>
    <property type="match status" value="1"/>
</dbReference>
<dbReference type="InterPro" id="IPR016181">
    <property type="entry name" value="Acyl_CoA_acyltransferase"/>
</dbReference>
<proteinExistence type="predicted"/>
<name>A0A840YJ33_9SPHN</name>
<dbReference type="GO" id="GO:0016747">
    <property type="term" value="F:acyltransferase activity, transferring groups other than amino-acyl groups"/>
    <property type="evidence" value="ECO:0007669"/>
    <property type="project" value="InterPro"/>
</dbReference>
<organism evidence="2 3">
    <name type="scientific">Sphingomonas xinjiangensis</name>
    <dbReference type="NCBI Taxonomy" id="643568"/>
    <lineage>
        <taxon>Bacteria</taxon>
        <taxon>Pseudomonadati</taxon>
        <taxon>Pseudomonadota</taxon>
        <taxon>Alphaproteobacteria</taxon>
        <taxon>Sphingomonadales</taxon>
        <taxon>Sphingomonadaceae</taxon>
        <taxon>Sphingomonas</taxon>
    </lineage>
</organism>
<dbReference type="AlphaFoldDB" id="A0A840YJ33"/>
<gene>
    <name evidence="2" type="ORF">FHT02_003396</name>
</gene>
<sequence>MSRILALRLAETREDRDQAIQLLNRRFAWRGYGSDHQIPNDESHTTFMALADEQIVGTITLGVDAPGGLAVDAVFKDEVDIFRAAPGAQVCELTKFAFETELPDQQNLAMLFHTVFLYGLQNHRCTDLLIEVNPRHRRFYQSMLGFTPVGDLRTNPSVDAPSQLMWLNVSDVAESIASCRSGSGATRTRSLYSMFLSHCEEGVIMRRLQERGQSDSSRVRNLIERRVPIAGASVASR</sequence>
<comment type="caution">
    <text evidence="2">The sequence shown here is derived from an EMBL/GenBank/DDBJ whole genome shotgun (WGS) entry which is preliminary data.</text>
</comment>
<accession>A0A840YJ33</accession>
<keyword evidence="3" id="KW-1185">Reference proteome</keyword>
<dbReference type="Proteomes" id="UP000527143">
    <property type="component" value="Unassembled WGS sequence"/>
</dbReference>
<dbReference type="PROSITE" id="PS51186">
    <property type="entry name" value="GNAT"/>
    <property type="match status" value="1"/>
</dbReference>
<dbReference type="EMBL" id="JACIJF010000013">
    <property type="protein sequence ID" value="MBB5712139.1"/>
    <property type="molecule type" value="Genomic_DNA"/>
</dbReference>
<protein>
    <recommendedName>
        <fullName evidence="1">N-acetyltransferase domain-containing protein</fullName>
    </recommendedName>
</protein>
<feature type="domain" description="N-acetyltransferase" evidence="1">
    <location>
        <begin position="5"/>
        <end position="170"/>
    </location>
</feature>
<dbReference type="InterPro" id="IPR054597">
    <property type="entry name" value="FeeM_cat"/>
</dbReference>
<dbReference type="Gene3D" id="3.40.630.30">
    <property type="match status" value="1"/>
</dbReference>
<dbReference type="Pfam" id="PF21926">
    <property type="entry name" value="FeeM"/>
    <property type="match status" value="1"/>
</dbReference>
<evidence type="ECO:0000313" key="2">
    <source>
        <dbReference type="EMBL" id="MBB5712139.1"/>
    </source>
</evidence>
<reference evidence="2 3" key="1">
    <citation type="submission" date="2020-08" db="EMBL/GenBank/DDBJ databases">
        <title>Genomic Encyclopedia of Type Strains, Phase IV (KMG-IV): sequencing the most valuable type-strain genomes for metagenomic binning, comparative biology and taxonomic classification.</title>
        <authorList>
            <person name="Goeker M."/>
        </authorList>
    </citation>
    <scope>NUCLEOTIDE SEQUENCE [LARGE SCALE GENOMIC DNA]</scope>
    <source>
        <strain evidence="2 3">DSM 26736</strain>
    </source>
</reference>
<evidence type="ECO:0000313" key="3">
    <source>
        <dbReference type="Proteomes" id="UP000527143"/>
    </source>
</evidence>